<dbReference type="Proteomes" id="UP001158986">
    <property type="component" value="Unassembled WGS sequence"/>
</dbReference>
<proteinExistence type="predicted"/>
<sequence>MIKSCTSEQSLSGRGDIMKTSTACLLGYWRDPMTKKIKRTAAAAGLGKKFKPKHAARKAAKAAADAAMSGKTSKKRKHDHVDSKKVTKSKV</sequence>
<organism evidence="2 3">
    <name type="scientific">Peronospora belbahrii</name>
    <dbReference type="NCBI Taxonomy" id="622444"/>
    <lineage>
        <taxon>Eukaryota</taxon>
        <taxon>Sar</taxon>
        <taxon>Stramenopiles</taxon>
        <taxon>Oomycota</taxon>
        <taxon>Peronosporomycetes</taxon>
        <taxon>Peronosporales</taxon>
        <taxon>Peronosporaceae</taxon>
        <taxon>Peronospora</taxon>
    </lineage>
</organism>
<evidence type="ECO:0000313" key="2">
    <source>
        <dbReference type="EMBL" id="CAH0514082.1"/>
    </source>
</evidence>
<feature type="compositionally biased region" description="Basic residues" evidence="1">
    <location>
        <begin position="48"/>
        <end position="60"/>
    </location>
</feature>
<protein>
    <submittedName>
        <fullName evidence="2">Uncharacterized protein</fullName>
    </submittedName>
</protein>
<keyword evidence="3" id="KW-1185">Reference proteome</keyword>
<reference evidence="2 3" key="1">
    <citation type="submission" date="2021-11" db="EMBL/GenBank/DDBJ databases">
        <authorList>
            <person name="Islam A."/>
            <person name="Islam S."/>
            <person name="Flora M.S."/>
            <person name="Rahman M."/>
            <person name="Ziaur R.M."/>
            <person name="Epstein J.H."/>
            <person name="Hassan M."/>
            <person name="Klassen M."/>
            <person name="Woodard K."/>
            <person name="Webb A."/>
            <person name="Webby R.J."/>
            <person name="El Zowalaty M.E."/>
        </authorList>
    </citation>
    <scope>NUCLEOTIDE SEQUENCE [LARGE SCALE GENOMIC DNA]</scope>
    <source>
        <strain evidence="2">Pbs1</strain>
    </source>
</reference>
<evidence type="ECO:0000256" key="1">
    <source>
        <dbReference type="SAM" id="MobiDB-lite"/>
    </source>
</evidence>
<accession>A0ABN8CLV8</accession>
<feature type="region of interest" description="Disordered" evidence="1">
    <location>
        <begin position="45"/>
        <end position="91"/>
    </location>
</feature>
<evidence type="ECO:0000313" key="3">
    <source>
        <dbReference type="Proteomes" id="UP001158986"/>
    </source>
</evidence>
<gene>
    <name evidence="2" type="ORF">PBS001_LOCUS858</name>
</gene>
<dbReference type="EMBL" id="CAKLCB010000051">
    <property type="protein sequence ID" value="CAH0514082.1"/>
    <property type="molecule type" value="Genomic_DNA"/>
</dbReference>
<comment type="caution">
    <text evidence="2">The sequence shown here is derived from an EMBL/GenBank/DDBJ whole genome shotgun (WGS) entry which is preliminary data.</text>
</comment>
<name>A0ABN8CLV8_9STRA</name>